<keyword evidence="1" id="KW-0418">Kinase</keyword>
<feature type="transmembrane region" description="Helical" evidence="3">
    <location>
        <begin position="176"/>
        <end position="200"/>
    </location>
</feature>
<feature type="transmembrane region" description="Helical" evidence="3">
    <location>
        <begin position="59"/>
        <end position="74"/>
    </location>
</feature>
<dbReference type="SUPFAM" id="SSF55874">
    <property type="entry name" value="ATPase domain of HSP90 chaperone/DNA topoisomerase II/histidine kinase"/>
    <property type="match status" value="1"/>
</dbReference>
<evidence type="ECO:0000256" key="3">
    <source>
        <dbReference type="SAM" id="Phobius"/>
    </source>
</evidence>
<dbReference type="PANTHER" id="PTHR40448">
    <property type="entry name" value="TWO-COMPONENT SENSOR HISTIDINE KINASE"/>
    <property type="match status" value="1"/>
</dbReference>
<evidence type="ECO:0000313" key="6">
    <source>
        <dbReference type="Proteomes" id="UP000192468"/>
    </source>
</evidence>
<dbReference type="RefSeq" id="WP_084116989.1">
    <property type="nucleotide sequence ID" value="NZ_FWXH01000016.1"/>
</dbReference>
<name>A0A1W1XTI0_9CLOT</name>
<keyword evidence="1" id="KW-0808">Transferase</keyword>
<feature type="domain" description="Histidine kinase" evidence="4">
    <location>
        <begin position="231"/>
        <end position="421"/>
    </location>
</feature>
<dbReference type="PANTHER" id="PTHR40448:SF1">
    <property type="entry name" value="TWO-COMPONENT SENSOR HISTIDINE KINASE"/>
    <property type="match status" value="1"/>
</dbReference>
<dbReference type="GO" id="GO:0016301">
    <property type="term" value="F:kinase activity"/>
    <property type="evidence" value="ECO:0007669"/>
    <property type="project" value="UniProtKB-KW"/>
</dbReference>
<organism evidence="5 6">
    <name type="scientific">Clostridium acidisoli DSM 12555</name>
    <dbReference type="NCBI Taxonomy" id="1121291"/>
    <lineage>
        <taxon>Bacteria</taxon>
        <taxon>Bacillati</taxon>
        <taxon>Bacillota</taxon>
        <taxon>Clostridia</taxon>
        <taxon>Eubacteriales</taxon>
        <taxon>Clostridiaceae</taxon>
        <taxon>Clostridium</taxon>
    </lineage>
</organism>
<feature type="transmembrane region" description="Helical" evidence="3">
    <location>
        <begin position="6"/>
        <end position="24"/>
    </location>
</feature>
<feature type="transmembrane region" description="Helical" evidence="3">
    <location>
        <begin position="150"/>
        <end position="170"/>
    </location>
</feature>
<evidence type="ECO:0000256" key="1">
    <source>
        <dbReference type="ARBA" id="ARBA00022777"/>
    </source>
</evidence>
<accession>A0A1W1XTI0</accession>
<sequence length="421" mass="49526">MNSTQLFTLNFIEITSFMILWSIFNKKRPNLVLKNFIIILIISFISFELNNTNIKFDDILSYIAILFCIYVIYKKNIYDIILEFDITIIILIIMELLLTALLRIIFKQISSIYSFNNGLMINLILLITCIGTFYLLPINKLFRKYIINSFTIKILMLNLTIWILCFKLFWDYDMMFLLNNIAVFSIMFLSFSLLSYILYIQNIDLNNKKKVIELNDKYSPVFENILDEINRKQHEFKNHLNAIYGMCYSTDTNILKYCIQKYIKSLNYSLGDIDTVIHINNKILAAVIYSKLCEAKSKQIHFSYSIERDIDNFKITEYEMVEVLSNLLNNAFEAIDDSTADEKIVYMKIGKENKYNFIEVSNKGNIIDVNNIDKLFIKRFSTKHKTSGGYGLYNVKEILESYDGHIQVFLENGYTIFKALF</sequence>
<keyword evidence="3" id="KW-0812">Transmembrane</keyword>
<dbReference type="EMBL" id="FWXH01000016">
    <property type="protein sequence ID" value="SMC27196.1"/>
    <property type="molecule type" value="Genomic_DNA"/>
</dbReference>
<proteinExistence type="predicted"/>
<evidence type="ECO:0000313" key="5">
    <source>
        <dbReference type="EMBL" id="SMC27196.1"/>
    </source>
</evidence>
<keyword evidence="3" id="KW-0472">Membrane</keyword>
<feature type="transmembrane region" description="Helical" evidence="3">
    <location>
        <begin position="118"/>
        <end position="138"/>
    </location>
</feature>
<dbReference type="InterPro" id="IPR003594">
    <property type="entry name" value="HATPase_dom"/>
</dbReference>
<dbReference type="Proteomes" id="UP000192468">
    <property type="component" value="Unassembled WGS sequence"/>
</dbReference>
<dbReference type="Gene3D" id="3.30.565.10">
    <property type="entry name" value="Histidine kinase-like ATPase, C-terminal domain"/>
    <property type="match status" value="1"/>
</dbReference>
<feature type="transmembrane region" description="Helical" evidence="3">
    <location>
        <begin position="86"/>
        <end position="106"/>
    </location>
</feature>
<dbReference type="SMART" id="SM00387">
    <property type="entry name" value="HATPase_c"/>
    <property type="match status" value="1"/>
</dbReference>
<dbReference type="STRING" id="1121291.SAMN02745134_03087"/>
<dbReference type="InterPro" id="IPR036890">
    <property type="entry name" value="HATPase_C_sf"/>
</dbReference>
<dbReference type="InterPro" id="IPR005467">
    <property type="entry name" value="His_kinase_dom"/>
</dbReference>
<dbReference type="Pfam" id="PF02518">
    <property type="entry name" value="HATPase_c"/>
    <property type="match status" value="1"/>
</dbReference>
<keyword evidence="3" id="KW-1133">Transmembrane helix</keyword>
<reference evidence="5 6" key="1">
    <citation type="submission" date="2017-04" db="EMBL/GenBank/DDBJ databases">
        <authorList>
            <person name="Afonso C.L."/>
            <person name="Miller P.J."/>
            <person name="Scott M.A."/>
            <person name="Spackman E."/>
            <person name="Goraichik I."/>
            <person name="Dimitrov K.M."/>
            <person name="Suarez D.L."/>
            <person name="Swayne D.E."/>
        </authorList>
    </citation>
    <scope>NUCLEOTIDE SEQUENCE [LARGE SCALE GENOMIC DNA]</scope>
    <source>
        <strain evidence="5 6">DSM 12555</strain>
    </source>
</reference>
<dbReference type="AlphaFoldDB" id="A0A1W1XTI0"/>
<dbReference type="GO" id="GO:0042802">
    <property type="term" value="F:identical protein binding"/>
    <property type="evidence" value="ECO:0007669"/>
    <property type="project" value="TreeGrafter"/>
</dbReference>
<gene>
    <name evidence="5" type="ORF">SAMN02745134_03087</name>
</gene>
<feature type="transmembrane region" description="Helical" evidence="3">
    <location>
        <begin position="31"/>
        <end position="47"/>
    </location>
</feature>
<keyword evidence="6" id="KW-1185">Reference proteome</keyword>
<keyword evidence="2" id="KW-0902">Two-component regulatory system</keyword>
<evidence type="ECO:0000259" key="4">
    <source>
        <dbReference type="PROSITE" id="PS50109"/>
    </source>
</evidence>
<dbReference type="PROSITE" id="PS50109">
    <property type="entry name" value="HIS_KIN"/>
    <property type="match status" value="1"/>
</dbReference>
<dbReference type="GO" id="GO:0000160">
    <property type="term" value="P:phosphorelay signal transduction system"/>
    <property type="evidence" value="ECO:0007669"/>
    <property type="project" value="UniProtKB-KW"/>
</dbReference>
<dbReference type="OrthoDB" id="9792686at2"/>
<evidence type="ECO:0000256" key="2">
    <source>
        <dbReference type="ARBA" id="ARBA00023012"/>
    </source>
</evidence>
<protein>
    <submittedName>
        <fullName evidence="5">GHKL domain-containing protein</fullName>
    </submittedName>
</protein>